<dbReference type="GO" id="GO:0005789">
    <property type="term" value="C:endoplasmic reticulum membrane"/>
    <property type="evidence" value="ECO:0007669"/>
    <property type="project" value="UniProtKB-SubCell"/>
</dbReference>
<evidence type="ECO:0000256" key="9">
    <source>
        <dbReference type="ARBA" id="ARBA00023136"/>
    </source>
</evidence>
<keyword evidence="7 10" id="KW-0445">Lipid transport</keyword>
<comment type="caution">
    <text evidence="10">Lacks conserved residue(s) required for the propagation of feature annotation.</text>
</comment>
<dbReference type="CTD" id="64801"/>
<accession>T1KGN3</accession>
<comment type="function">
    <text evidence="10">Mediator of sterol homeostasis involved in sterol uptake, trafficking and distribution into membranes.</text>
</comment>
<keyword evidence="8 10" id="KW-0443">Lipid metabolism</keyword>
<name>T1KGN3_TETUR</name>
<evidence type="ECO:0000313" key="12">
    <source>
        <dbReference type="Proteomes" id="UP000015104"/>
    </source>
</evidence>
<protein>
    <recommendedName>
        <fullName evidence="10">Protein ARV</fullName>
    </recommendedName>
</protein>
<dbReference type="PANTHER" id="PTHR14467">
    <property type="entry name" value="ARV1"/>
    <property type="match status" value="1"/>
</dbReference>
<sequence length="258" mass="29624">MLKSLPKGPYVCVNCGHQSNYSLVKVYGPDSKKYDHGGNLITDGIKNGDDYVDFKPQKSINPLNLKLNDCSECGKPVDYYLQMDSCFLILDAMLMKTSFFRHIIHNCQLSKSLPIKLFIVYSFCETYKEWSSQCTTQIAYAELESMFYTLFLKNIFFNLIFFLSIFIIFSLRSGNFYQRRLLSSLVISSFCKLYKLPVTLWPSESQEIVDLLLEINLFAGLVQCCSVAFHQQIGKISCSLNLLLGYLIVWTSKKLIDI</sequence>
<dbReference type="GO" id="GO:0097036">
    <property type="term" value="P:regulation of plasma membrane sterol distribution"/>
    <property type="evidence" value="ECO:0007669"/>
    <property type="project" value="UniProtKB-UniRule"/>
</dbReference>
<evidence type="ECO:0000256" key="10">
    <source>
        <dbReference type="RuleBase" id="RU368065"/>
    </source>
</evidence>
<dbReference type="HOGENOM" id="CLU_1078977_0_0_1"/>
<dbReference type="KEGG" id="tut:112539066"/>
<dbReference type="GO" id="GO:0032541">
    <property type="term" value="C:cortical endoplasmic reticulum"/>
    <property type="evidence" value="ECO:0007669"/>
    <property type="project" value="TreeGrafter"/>
</dbReference>
<proteinExistence type="inferred from homology"/>
<dbReference type="Proteomes" id="UP000015104">
    <property type="component" value="Unassembled WGS sequence"/>
</dbReference>
<comment type="subcellular location">
    <subcellularLocation>
        <location evidence="1 10">Endoplasmic reticulum membrane</location>
        <topology evidence="1 10">Multi-pass membrane protein</topology>
    </subcellularLocation>
</comment>
<dbReference type="GO" id="GO:0006665">
    <property type="term" value="P:sphingolipid metabolic process"/>
    <property type="evidence" value="ECO:0007669"/>
    <property type="project" value="TreeGrafter"/>
</dbReference>
<keyword evidence="9 10" id="KW-0472">Membrane</keyword>
<dbReference type="InterPro" id="IPR007290">
    <property type="entry name" value="Arv1"/>
</dbReference>
<keyword evidence="3 10" id="KW-0813">Transport</keyword>
<reference evidence="11" key="2">
    <citation type="submission" date="2015-06" db="UniProtKB">
        <authorList>
            <consortium name="EnsemblMetazoa"/>
        </authorList>
    </citation>
    <scope>IDENTIFICATION</scope>
</reference>
<reference evidence="12" key="1">
    <citation type="submission" date="2011-08" db="EMBL/GenBank/DDBJ databases">
        <authorList>
            <person name="Rombauts S."/>
        </authorList>
    </citation>
    <scope>NUCLEOTIDE SEQUENCE</scope>
    <source>
        <strain evidence="12">London</strain>
    </source>
</reference>
<comment type="similarity">
    <text evidence="2 10">Belongs to the ARV1 family.</text>
</comment>
<keyword evidence="6 10" id="KW-1133">Transmembrane helix</keyword>
<keyword evidence="5 10" id="KW-0256">Endoplasmic reticulum</keyword>
<dbReference type="EnsemblMetazoa" id="tetur11g01410.1">
    <property type="protein sequence ID" value="tetur11g01410.1"/>
    <property type="gene ID" value="tetur11g01410"/>
</dbReference>
<keyword evidence="12" id="KW-1185">Reference proteome</keyword>
<dbReference type="Pfam" id="PF04161">
    <property type="entry name" value="Arv1"/>
    <property type="match status" value="1"/>
</dbReference>
<dbReference type="RefSeq" id="XP_025017027.1">
    <property type="nucleotide sequence ID" value="XM_025161259.1"/>
</dbReference>
<dbReference type="AlphaFoldDB" id="T1KGN3"/>
<dbReference type="EMBL" id="CAEY01000069">
    <property type="status" value="NOT_ANNOTATED_CDS"/>
    <property type="molecule type" value="Genomic_DNA"/>
</dbReference>
<evidence type="ECO:0000256" key="7">
    <source>
        <dbReference type="ARBA" id="ARBA00023055"/>
    </source>
</evidence>
<keyword evidence="4 10" id="KW-0812">Transmembrane</keyword>
<evidence type="ECO:0000256" key="5">
    <source>
        <dbReference type="ARBA" id="ARBA00022824"/>
    </source>
</evidence>
<dbReference type="GO" id="GO:0005794">
    <property type="term" value="C:Golgi apparatus"/>
    <property type="evidence" value="ECO:0007669"/>
    <property type="project" value="TreeGrafter"/>
</dbReference>
<evidence type="ECO:0000256" key="8">
    <source>
        <dbReference type="ARBA" id="ARBA00023098"/>
    </source>
</evidence>
<dbReference type="GO" id="GO:0032366">
    <property type="term" value="P:intracellular sterol transport"/>
    <property type="evidence" value="ECO:0007669"/>
    <property type="project" value="UniProtKB-UniRule"/>
</dbReference>
<dbReference type="GeneID" id="112539066"/>
<evidence type="ECO:0000313" key="11">
    <source>
        <dbReference type="EnsemblMetazoa" id="tetur11g01410.1"/>
    </source>
</evidence>
<evidence type="ECO:0000256" key="6">
    <source>
        <dbReference type="ARBA" id="ARBA00022989"/>
    </source>
</evidence>
<dbReference type="OrthoDB" id="6514740at2759"/>
<evidence type="ECO:0000256" key="1">
    <source>
        <dbReference type="ARBA" id="ARBA00004477"/>
    </source>
</evidence>
<organism evidence="11 12">
    <name type="scientific">Tetranychus urticae</name>
    <name type="common">Two-spotted spider mite</name>
    <dbReference type="NCBI Taxonomy" id="32264"/>
    <lineage>
        <taxon>Eukaryota</taxon>
        <taxon>Metazoa</taxon>
        <taxon>Ecdysozoa</taxon>
        <taxon>Arthropoda</taxon>
        <taxon>Chelicerata</taxon>
        <taxon>Arachnida</taxon>
        <taxon>Acari</taxon>
        <taxon>Acariformes</taxon>
        <taxon>Trombidiformes</taxon>
        <taxon>Prostigmata</taxon>
        <taxon>Eleutherengona</taxon>
        <taxon>Raphignathae</taxon>
        <taxon>Tetranychoidea</taxon>
        <taxon>Tetranychidae</taxon>
        <taxon>Tetranychus</taxon>
    </lineage>
</organism>
<dbReference type="PANTHER" id="PTHR14467:SF0">
    <property type="entry name" value="PROTEIN ARV1"/>
    <property type="match status" value="1"/>
</dbReference>
<evidence type="ECO:0000256" key="4">
    <source>
        <dbReference type="ARBA" id="ARBA00022692"/>
    </source>
</evidence>
<dbReference type="STRING" id="32264.T1KGN3"/>
<dbReference type="GO" id="GO:0016125">
    <property type="term" value="P:sterol metabolic process"/>
    <property type="evidence" value="ECO:0007669"/>
    <property type="project" value="UniProtKB-UniRule"/>
</dbReference>
<feature type="transmembrane region" description="Helical" evidence="10">
    <location>
        <begin position="146"/>
        <end position="171"/>
    </location>
</feature>
<evidence type="ECO:0000256" key="3">
    <source>
        <dbReference type="ARBA" id="ARBA00022448"/>
    </source>
</evidence>
<evidence type="ECO:0000256" key="2">
    <source>
        <dbReference type="ARBA" id="ARBA00009187"/>
    </source>
</evidence>
<dbReference type="OMA" id="ANSIMFT"/>